<proteinExistence type="predicted"/>
<reference evidence="1" key="1">
    <citation type="submission" date="2021-06" db="EMBL/GenBank/DDBJ databases">
        <authorList>
            <person name="Gannon L."/>
            <person name="Redgwell R T."/>
            <person name="Michniewski S."/>
            <person name="Harrison D C."/>
            <person name="Millard A."/>
        </authorList>
    </citation>
    <scope>NUCLEOTIDE SEQUENCE</scope>
</reference>
<protein>
    <submittedName>
        <fullName evidence="1">Uncharacterized protein</fullName>
    </submittedName>
</protein>
<gene>
    <name evidence="1" type="ORF">SLAVMIC_00817</name>
</gene>
<organism evidence="1">
    <name type="scientific">uncultured marine phage</name>
    <dbReference type="NCBI Taxonomy" id="707152"/>
    <lineage>
        <taxon>Viruses</taxon>
        <taxon>environmental samples</taxon>
    </lineage>
</organism>
<sequence length="84" mass="9442">MIKSEKEQIDEIVGKLGGKSWQYDSSSILDSSLISMMGGSESVYSNEEYYKSLDNGKTRVVLAMVFEEDDKGVSINNKKIKIRL</sequence>
<evidence type="ECO:0000313" key="1">
    <source>
        <dbReference type="EMBL" id="CAG7581388.1"/>
    </source>
</evidence>
<dbReference type="EMBL" id="OU342829">
    <property type="protein sequence ID" value="CAG7581388.1"/>
    <property type="molecule type" value="Genomic_DNA"/>
</dbReference>
<name>A0A8D9CDP8_9VIRU</name>
<accession>A0A8D9CDP8</accession>